<keyword evidence="1" id="KW-0614">Plasmid</keyword>
<dbReference type="HOGENOM" id="CLU_1507936_0_0_7"/>
<reference evidence="1 2" key="1">
    <citation type="journal article" date="2014" name="Genome Announc.">
        <title>Complete Genome Sequence of Campylobacter iguaniorum Strain 1485ET, Isolated from a Bearded Dragon (Pogona vitticeps).</title>
        <authorList>
            <person name="Gilbert M.J."/>
            <person name="Miller W.G."/>
            <person name="Yee E."/>
            <person name="Kik M."/>
            <person name="Wagenaar J.A."/>
            <person name="Duim B."/>
        </authorList>
    </citation>
    <scope>NUCLEOTIDE SEQUENCE [LARGE SCALE GENOMIC DNA]</scope>
    <source>
        <strain evidence="1 2">1485E</strain>
        <plasmid evidence="1">pCIG1485E</plasmid>
    </source>
</reference>
<name>A0A076FD10_9BACT</name>
<dbReference type="Proteomes" id="UP000028486">
    <property type="component" value="Plasmid pCIG1485E"/>
</dbReference>
<dbReference type="EMBL" id="CP009044">
    <property type="protein sequence ID" value="AII15533.1"/>
    <property type="molecule type" value="Genomic_DNA"/>
</dbReference>
<geneLocation type="plasmid" evidence="1 2">
    <name>pCIG1485E</name>
</geneLocation>
<dbReference type="AlphaFoldDB" id="A0A076FD10"/>
<proteinExistence type="predicted"/>
<sequence>MNDNFRMTNKETVDTLMRINYGRSSVAFTIFSPLLKYLDFNNGDDVNIGFDFEKKLLLIKKVKNGAKIRLRSGKTTTAHFIINNSVYGLQKHDTVLFQDINKFTFPSKDEIIVDISKFGLLKKLDLKTSCFSEEVKKLIEDIEFLIIQDKKIERNFKNILNDFKYKCLSKRNIQGTFM</sequence>
<gene>
    <name evidence="1" type="ORF">CIG1485E_a0008</name>
</gene>
<evidence type="ECO:0000313" key="1">
    <source>
        <dbReference type="EMBL" id="AII15533.1"/>
    </source>
</evidence>
<protein>
    <submittedName>
        <fullName evidence="1">Uncharacterized protein</fullName>
    </submittedName>
</protein>
<keyword evidence="2" id="KW-1185">Reference proteome</keyword>
<evidence type="ECO:0000313" key="2">
    <source>
        <dbReference type="Proteomes" id="UP000028486"/>
    </source>
</evidence>
<dbReference type="RefSeq" id="WP_041572662.1">
    <property type="nucleotide sequence ID" value="NZ_CP009044.1"/>
</dbReference>
<organism evidence="1 2">
    <name type="scientific">Campylobacter iguaniorum</name>
    <dbReference type="NCBI Taxonomy" id="1244531"/>
    <lineage>
        <taxon>Bacteria</taxon>
        <taxon>Pseudomonadati</taxon>
        <taxon>Campylobacterota</taxon>
        <taxon>Epsilonproteobacteria</taxon>
        <taxon>Campylobacterales</taxon>
        <taxon>Campylobacteraceae</taxon>
        <taxon>Campylobacter</taxon>
    </lineage>
</organism>
<accession>A0A076FD10</accession>
<dbReference type="KEGG" id="caj:CIG1485E_a0008"/>